<dbReference type="Gramene" id="KQK98522">
    <property type="protein sequence ID" value="KQK98522"/>
    <property type="gene ID" value="SETIT_012990mg"/>
</dbReference>
<protein>
    <submittedName>
        <fullName evidence="1">Uncharacterized protein</fullName>
    </submittedName>
</protein>
<dbReference type="Proteomes" id="UP000004995">
    <property type="component" value="Unassembled WGS sequence"/>
</dbReference>
<proteinExistence type="predicted"/>
<reference evidence="2" key="1">
    <citation type="journal article" date="2012" name="Nat. Biotechnol.">
        <title>Reference genome sequence of the model plant Setaria.</title>
        <authorList>
            <person name="Bennetzen J.L."/>
            <person name="Schmutz J."/>
            <person name="Wang H."/>
            <person name="Percifield R."/>
            <person name="Hawkins J."/>
            <person name="Pontaroli A.C."/>
            <person name="Estep M."/>
            <person name="Feng L."/>
            <person name="Vaughn J.N."/>
            <person name="Grimwood J."/>
            <person name="Jenkins J."/>
            <person name="Barry K."/>
            <person name="Lindquist E."/>
            <person name="Hellsten U."/>
            <person name="Deshpande S."/>
            <person name="Wang X."/>
            <person name="Wu X."/>
            <person name="Mitros T."/>
            <person name="Triplett J."/>
            <person name="Yang X."/>
            <person name="Ye C.Y."/>
            <person name="Mauro-Herrera M."/>
            <person name="Wang L."/>
            <person name="Li P."/>
            <person name="Sharma M."/>
            <person name="Sharma R."/>
            <person name="Ronald P.C."/>
            <person name="Panaud O."/>
            <person name="Kellogg E.A."/>
            <person name="Brutnell T.P."/>
            <person name="Doust A.N."/>
            <person name="Tuskan G.A."/>
            <person name="Rokhsar D."/>
            <person name="Devos K.M."/>
        </authorList>
    </citation>
    <scope>NUCLEOTIDE SEQUENCE [LARGE SCALE GENOMIC DNA]</scope>
    <source>
        <strain evidence="2">cv. Yugu1</strain>
    </source>
</reference>
<sequence length="35" mass="3737">MQVGGMAVVVNCTHTFYSVLVWICPGPSNVLCHAC</sequence>
<name>K3YFH2_SETIT</name>
<dbReference type="InParanoid" id="K3YFH2"/>
<dbReference type="HOGENOM" id="CLU_3369375_0_0_1"/>
<accession>K3YFH2</accession>
<keyword evidence="2" id="KW-1185">Reference proteome</keyword>
<reference evidence="1" key="2">
    <citation type="submission" date="2018-08" db="UniProtKB">
        <authorList>
            <consortium name="EnsemblPlants"/>
        </authorList>
    </citation>
    <scope>IDENTIFICATION</scope>
    <source>
        <strain evidence="1">Yugu1</strain>
    </source>
</reference>
<dbReference type="EnsemblPlants" id="KQK98522">
    <property type="protein sequence ID" value="KQK98522"/>
    <property type="gene ID" value="SETIT_012990mg"/>
</dbReference>
<organism evidence="1 2">
    <name type="scientific">Setaria italica</name>
    <name type="common">Foxtail millet</name>
    <name type="synonym">Panicum italicum</name>
    <dbReference type="NCBI Taxonomy" id="4555"/>
    <lineage>
        <taxon>Eukaryota</taxon>
        <taxon>Viridiplantae</taxon>
        <taxon>Streptophyta</taxon>
        <taxon>Embryophyta</taxon>
        <taxon>Tracheophyta</taxon>
        <taxon>Spermatophyta</taxon>
        <taxon>Magnoliopsida</taxon>
        <taxon>Liliopsida</taxon>
        <taxon>Poales</taxon>
        <taxon>Poaceae</taxon>
        <taxon>PACMAD clade</taxon>
        <taxon>Panicoideae</taxon>
        <taxon>Panicodae</taxon>
        <taxon>Paniceae</taxon>
        <taxon>Cenchrinae</taxon>
        <taxon>Setaria</taxon>
    </lineage>
</organism>
<evidence type="ECO:0000313" key="1">
    <source>
        <dbReference type="EnsemblPlants" id="KQK98522"/>
    </source>
</evidence>
<evidence type="ECO:0000313" key="2">
    <source>
        <dbReference type="Proteomes" id="UP000004995"/>
    </source>
</evidence>
<dbReference type="EMBL" id="AGNK02004478">
    <property type="status" value="NOT_ANNOTATED_CDS"/>
    <property type="molecule type" value="Genomic_DNA"/>
</dbReference>
<dbReference type="AlphaFoldDB" id="K3YFH2"/>